<dbReference type="AlphaFoldDB" id="E9H4H0"/>
<name>E9H4H0_DAPPU</name>
<dbReference type="PANTHER" id="PTHR46670:SF3">
    <property type="entry name" value="ENDONUCLEASE_EXONUCLEASE_PHOSPHATASE DOMAIN-CONTAINING PROTEIN"/>
    <property type="match status" value="1"/>
</dbReference>
<dbReference type="KEGG" id="dpx:DAPPUDRAFT_325356"/>
<dbReference type="InParanoid" id="E9H4H0"/>
<dbReference type="EMBL" id="GL732591">
    <property type="protein sequence ID" value="EFX73399.1"/>
    <property type="molecule type" value="Genomic_DNA"/>
</dbReference>
<dbReference type="OMA" id="IVIVYRP"/>
<organism evidence="1 2">
    <name type="scientific">Daphnia pulex</name>
    <name type="common">Water flea</name>
    <dbReference type="NCBI Taxonomy" id="6669"/>
    <lineage>
        <taxon>Eukaryota</taxon>
        <taxon>Metazoa</taxon>
        <taxon>Ecdysozoa</taxon>
        <taxon>Arthropoda</taxon>
        <taxon>Crustacea</taxon>
        <taxon>Branchiopoda</taxon>
        <taxon>Diplostraca</taxon>
        <taxon>Cladocera</taxon>
        <taxon>Anomopoda</taxon>
        <taxon>Daphniidae</taxon>
        <taxon>Daphnia</taxon>
    </lineage>
</organism>
<dbReference type="PhylomeDB" id="E9H4H0"/>
<dbReference type="HOGENOM" id="CLU_000680_37_1_1"/>
<dbReference type="Proteomes" id="UP000000305">
    <property type="component" value="Unassembled WGS sequence"/>
</dbReference>
<evidence type="ECO:0000313" key="2">
    <source>
        <dbReference type="Proteomes" id="UP000000305"/>
    </source>
</evidence>
<keyword evidence="2" id="KW-1185">Reference proteome</keyword>
<evidence type="ECO:0000313" key="1">
    <source>
        <dbReference type="EMBL" id="EFX73399.1"/>
    </source>
</evidence>
<dbReference type="SUPFAM" id="SSF56219">
    <property type="entry name" value="DNase I-like"/>
    <property type="match status" value="1"/>
</dbReference>
<gene>
    <name evidence="1" type="ORF">DAPPUDRAFT_325356</name>
</gene>
<dbReference type="STRING" id="6669.E9H4H0"/>
<accession>E9H4H0</accession>
<sequence length="507" mass="56857">MLSPLDTLPHHLIVIVYRPPSQSTKCSDGQFLSDFSGFLKLLVVSSGKLLIVGDFNIHVDVAGNSTACKFLTLLDSFGLSQHIRGITHLDGHTLDLVISRISDNVVCECMVSALIEDHFAIHTLIRAHRPVRPQKRITYRELDRIDADCFMSDLLSLSLFTDPSDDLNILLEQYNADLSLLLDKHAPERSKVITVRPANPWVSTDVLAIRRRCRASERRWRNRKKKGLALEIDRGIVRNLLKEKRHLLKKEKSSFLNEKIAEAEGKKSLFNIVDSFLLKKPGLKLPRHDSLPDLVSRFSDHFLKKVTDIRASLDDVASCSSATATADADVSSDVPSFSSFERVSRRAFSTLSAFVGETKQWMAENRIKFNDSKSDAIVVYSKTSRCKPADFPLAIGDASITPSDSVRNLGITIDKHLTMHLQINKTCRSVLFHLRRIARIRKFLSRSAAVQLVSALVLSHIDYGNSLLSGLPSSRLEPIKKVLYAAARVVTGARRRDAMTPHLRELH</sequence>
<evidence type="ECO:0008006" key="3">
    <source>
        <dbReference type="Google" id="ProtNLM"/>
    </source>
</evidence>
<dbReference type="OrthoDB" id="416454at2759"/>
<proteinExistence type="predicted"/>
<dbReference type="eggNOG" id="ENOG502SR1K">
    <property type="taxonomic scope" value="Eukaryota"/>
</dbReference>
<dbReference type="Gene3D" id="3.60.10.10">
    <property type="entry name" value="Endonuclease/exonuclease/phosphatase"/>
    <property type="match status" value="1"/>
</dbReference>
<dbReference type="InterPro" id="IPR036691">
    <property type="entry name" value="Endo/exonu/phosph_ase_sf"/>
</dbReference>
<reference evidence="1 2" key="1">
    <citation type="journal article" date="2011" name="Science">
        <title>The ecoresponsive genome of Daphnia pulex.</title>
        <authorList>
            <person name="Colbourne J.K."/>
            <person name="Pfrender M.E."/>
            <person name="Gilbert D."/>
            <person name="Thomas W.K."/>
            <person name="Tucker A."/>
            <person name="Oakley T.H."/>
            <person name="Tokishita S."/>
            <person name="Aerts A."/>
            <person name="Arnold G.J."/>
            <person name="Basu M.K."/>
            <person name="Bauer D.J."/>
            <person name="Caceres C.E."/>
            <person name="Carmel L."/>
            <person name="Casola C."/>
            <person name="Choi J.H."/>
            <person name="Detter J.C."/>
            <person name="Dong Q."/>
            <person name="Dusheyko S."/>
            <person name="Eads B.D."/>
            <person name="Frohlich T."/>
            <person name="Geiler-Samerotte K.A."/>
            <person name="Gerlach D."/>
            <person name="Hatcher P."/>
            <person name="Jogdeo S."/>
            <person name="Krijgsveld J."/>
            <person name="Kriventseva E.V."/>
            <person name="Kultz D."/>
            <person name="Laforsch C."/>
            <person name="Lindquist E."/>
            <person name="Lopez J."/>
            <person name="Manak J.R."/>
            <person name="Muller J."/>
            <person name="Pangilinan J."/>
            <person name="Patwardhan R.P."/>
            <person name="Pitluck S."/>
            <person name="Pritham E.J."/>
            <person name="Rechtsteiner A."/>
            <person name="Rho M."/>
            <person name="Rogozin I.B."/>
            <person name="Sakarya O."/>
            <person name="Salamov A."/>
            <person name="Schaack S."/>
            <person name="Shapiro H."/>
            <person name="Shiga Y."/>
            <person name="Skalitzky C."/>
            <person name="Smith Z."/>
            <person name="Souvorov A."/>
            <person name="Sung W."/>
            <person name="Tang Z."/>
            <person name="Tsuchiya D."/>
            <person name="Tu H."/>
            <person name="Vos H."/>
            <person name="Wang M."/>
            <person name="Wolf Y.I."/>
            <person name="Yamagata H."/>
            <person name="Yamada T."/>
            <person name="Ye Y."/>
            <person name="Shaw J.R."/>
            <person name="Andrews J."/>
            <person name="Crease T.J."/>
            <person name="Tang H."/>
            <person name="Lucas S.M."/>
            <person name="Robertson H.M."/>
            <person name="Bork P."/>
            <person name="Koonin E.V."/>
            <person name="Zdobnov E.M."/>
            <person name="Grigoriev I.V."/>
            <person name="Lynch M."/>
            <person name="Boore J.L."/>
        </authorList>
    </citation>
    <scope>NUCLEOTIDE SEQUENCE [LARGE SCALE GENOMIC DNA]</scope>
</reference>
<dbReference type="PANTHER" id="PTHR46670">
    <property type="entry name" value="ENDO/EXONUCLEASE/PHOSPHATASE DOMAIN-CONTAINING PROTEIN"/>
    <property type="match status" value="1"/>
</dbReference>
<protein>
    <recommendedName>
        <fullName evidence="3">Endonuclease/exonuclease/phosphatase domain-containing protein</fullName>
    </recommendedName>
</protein>